<evidence type="ECO:0000256" key="1">
    <source>
        <dbReference type="SAM" id="MobiDB-lite"/>
    </source>
</evidence>
<accession>Q0D0B4</accession>
<feature type="region of interest" description="Disordered" evidence="1">
    <location>
        <begin position="1"/>
        <end position="111"/>
    </location>
</feature>
<evidence type="ECO:0000313" key="2">
    <source>
        <dbReference type="EMBL" id="EAU39266.1"/>
    </source>
</evidence>
<organism evidence="2 3">
    <name type="scientific">Aspergillus terreus (strain NIH 2624 / FGSC A1156)</name>
    <dbReference type="NCBI Taxonomy" id="341663"/>
    <lineage>
        <taxon>Eukaryota</taxon>
        <taxon>Fungi</taxon>
        <taxon>Dikarya</taxon>
        <taxon>Ascomycota</taxon>
        <taxon>Pezizomycotina</taxon>
        <taxon>Eurotiomycetes</taxon>
        <taxon>Eurotiomycetidae</taxon>
        <taxon>Eurotiales</taxon>
        <taxon>Aspergillaceae</taxon>
        <taxon>Aspergillus</taxon>
        <taxon>Aspergillus subgen. Circumdati</taxon>
    </lineage>
</organism>
<dbReference type="OrthoDB" id="4475584at2759"/>
<dbReference type="VEuPathDB" id="FungiDB:ATEG_00620"/>
<dbReference type="Proteomes" id="UP000007963">
    <property type="component" value="Unassembled WGS sequence"/>
</dbReference>
<dbReference type="OMA" id="MAWKNAN"/>
<feature type="compositionally biased region" description="Polar residues" evidence="1">
    <location>
        <begin position="56"/>
        <end position="87"/>
    </location>
</feature>
<proteinExistence type="predicted"/>
<name>Q0D0B4_ASPTN</name>
<gene>
    <name evidence="2" type="ORF">ATEG_00620</name>
</gene>
<evidence type="ECO:0000313" key="3">
    <source>
        <dbReference type="Proteomes" id="UP000007963"/>
    </source>
</evidence>
<dbReference type="RefSeq" id="XP_001210706.1">
    <property type="nucleotide sequence ID" value="XM_001210706.1"/>
</dbReference>
<dbReference type="GeneID" id="4355374"/>
<dbReference type="EMBL" id="CH476594">
    <property type="protein sequence ID" value="EAU39266.1"/>
    <property type="molecule type" value="Genomic_DNA"/>
</dbReference>
<dbReference type="AlphaFoldDB" id="Q0D0B4"/>
<dbReference type="HOGENOM" id="CLU_045131_0_0_1"/>
<protein>
    <submittedName>
        <fullName evidence="2">Uncharacterized protein</fullName>
    </submittedName>
</protein>
<reference evidence="3" key="1">
    <citation type="submission" date="2005-09" db="EMBL/GenBank/DDBJ databases">
        <title>Annotation of the Aspergillus terreus NIH2624 genome.</title>
        <authorList>
            <person name="Birren B.W."/>
            <person name="Lander E.S."/>
            <person name="Galagan J.E."/>
            <person name="Nusbaum C."/>
            <person name="Devon K."/>
            <person name="Henn M."/>
            <person name="Ma L.-J."/>
            <person name="Jaffe D.B."/>
            <person name="Butler J."/>
            <person name="Alvarez P."/>
            <person name="Gnerre S."/>
            <person name="Grabherr M."/>
            <person name="Kleber M."/>
            <person name="Mauceli E.W."/>
            <person name="Brockman W."/>
            <person name="Rounsley S."/>
            <person name="Young S.K."/>
            <person name="LaButti K."/>
            <person name="Pushparaj V."/>
            <person name="DeCaprio D."/>
            <person name="Crawford M."/>
            <person name="Koehrsen M."/>
            <person name="Engels R."/>
            <person name="Montgomery P."/>
            <person name="Pearson M."/>
            <person name="Howarth C."/>
            <person name="Larson L."/>
            <person name="Luoma S."/>
            <person name="White J."/>
            <person name="Alvarado L."/>
            <person name="Kodira C.D."/>
            <person name="Zeng Q."/>
            <person name="Oleary S."/>
            <person name="Yandava C."/>
            <person name="Denning D.W."/>
            <person name="Nierman W.C."/>
            <person name="Milne T."/>
            <person name="Madden K."/>
        </authorList>
    </citation>
    <scope>NUCLEOTIDE SEQUENCE [LARGE SCALE GENOMIC DNA]</scope>
    <source>
        <strain evidence="3">NIH 2624 / FGSC A1156</strain>
    </source>
</reference>
<sequence length="362" mass="39792">MFLPKNSITVDARELQTPETDEKYKIQFVKEDPVAYNTDASAEDSPSPTPHITPAWFSSSPAKSISTPYNPNDRSISGADNESSSSGRYVDKSQTKSAHGKGKIRSDKIPFSDKDESAIRGLLALGSSAAVNDTSPTVGVPTAVTDFVQRSTLSPRLRECPTAQREGVPPAAPYPLFRETNMSSATEPLSPNSAPIASVPEVRKLELLRHYQYHVAPWLDLSDMRRPFGLTVVDMAVKSDILIHAVMELSNACAIQRLSDREYQSRPSFSSHARRLPPNRQGAGLNMNSTELSLFILLDELRTLISNIPMAWKNANCSDPRPPETLVQHAYGTGIESVMYWMFLRLEFGTILALPSGFAGKP</sequence>
<feature type="compositionally biased region" description="Basic and acidic residues" evidence="1">
    <location>
        <begin position="11"/>
        <end position="33"/>
    </location>
</feature>